<keyword evidence="1" id="KW-0175">Coiled coil</keyword>
<evidence type="ECO:0000256" key="1">
    <source>
        <dbReference type="SAM" id="Coils"/>
    </source>
</evidence>
<dbReference type="Gene3D" id="1.10.1660.10">
    <property type="match status" value="1"/>
</dbReference>
<sequence length="97" mass="11570">MEKNLIEITTLCSHYEIEFSFIDALYQTGLIQIVIIEQDQFIHQDQISDLEKMIRLHHELNVNIEGIDVVFNLLEKEKALRDELNALRNRLRLYEND</sequence>
<dbReference type="Pfam" id="PF13591">
    <property type="entry name" value="MerR_2"/>
    <property type="match status" value="1"/>
</dbReference>
<proteinExistence type="predicted"/>
<dbReference type="AlphaFoldDB" id="A0A4Q7VJM9"/>
<evidence type="ECO:0000313" key="3">
    <source>
        <dbReference type="Proteomes" id="UP000293562"/>
    </source>
</evidence>
<dbReference type="EMBL" id="SHKN01000001">
    <property type="protein sequence ID" value="RZT96267.1"/>
    <property type="molecule type" value="Genomic_DNA"/>
</dbReference>
<dbReference type="OrthoDB" id="1494789at2"/>
<gene>
    <name evidence="2" type="ORF">EV201_0903</name>
</gene>
<keyword evidence="3" id="KW-1185">Reference proteome</keyword>
<reference evidence="2 3" key="1">
    <citation type="submission" date="2019-02" db="EMBL/GenBank/DDBJ databases">
        <title>Genomic Encyclopedia of Type Strains, Phase IV (KMG-IV): sequencing the most valuable type-strain genomes for metagenomic binning, comparative biology and taxonomic classification.</title>
        <authorList>
            <person name="Goeker M."/>
        </authorList>
    </citation>
    <scope>NUCLEOTIDE SEQUENCE [LARGE SCALE GENOMIC DNA]</scope>
    <source>
        <strain evidence="2 3">DSM 28825</strain>
    </source>
</reference>
<protein>
    <submittedName>
        <fullName evidence="2">MerR-like DNA binding protein</fullName>
    </submittedName>
</protein>
<comment type="caution">
    <text evidence="2">The sequence shown here is derived from an EMBL/GenBank/DDBJ whole genome shotgun (WGS) entry which is preliminary data.</text>
</comment>
<organism evidence="2 3">
    <name type="scientific">Ancylomarina subtilis</name>
    <dbReference type="NCBI Taxonomy" id="1639035"/>
    <lineage>
        <taxon>Bacteria</taxon>
        <taxon>Pseudomonadati</taxon>
        <taxon>Bacteroidota</taxon>
        <taxon>Bacteroidia</taxon>
        <taxon>Marinilabiliales</taxon>
        <taxon>Marinifilaceae</taxon>
        <taxon>Ancylomarina</taxon>
    </lineage>
</organism>
<dbReference type="Proteomes" id="UP000293562">
    <property type="component" value="Unassembled WGS sequence"/>
</dbReference>
<name>A0A4Q7VJM9_9BACT</name>
<dbReference type="RefSeq" id="WP_130306163.1">
    <property type="nucleotide sequence ID" value="NZ_SHKN01000001.1"/>
</dbReference>
<accession>A0A4Q7VJM9</accession>
<feature type="coiled-coil region" evidence="1">
    <location>
        <begin position="70"/>
        <end position="97"/>
    </location>
</feature>
<evidence type="ECO:0000313" key="2">
    <source>
        <dbReference type="EMBL" id="RZT96267.1"/>
    </source>
</evidence>